<organism evidence="1 2">
    <name type="scientific">Desulfomicrobium apsheronum</name>
    <dbReference type="NCBI Taxonomy" id="52560"/>
    <lineage>
        <taxon>Bacteria</taxon>
        <taxon>Pseudomonadati</taxon>
        <taxon>Thermodesulfobacteriota</taxon>
        <taxon>Desulfovibrionia</taxon>
        <taxon>Desulfovibrionales</taxon>
        <taxon>Desulfomicrobiaceae</taxon>
        <taxon>Desulfomicrobium</taxon>
    </lineage>
</organism>
<dbReference type="EMBL" id="FORX01000028">
    <property type="protein sequence ID" value="SFK49191.1"/>
    <property type="molecule type" value="Genomic_DNA"/>
</dbReference>
<keyword evidence="2" id="KW-1185">Reference proteome</keyword>
<proteinExistence type="predicted"/>
<accession>A0A1I3ZZS6</accession>
<protein>
    <submittedName>
        <fullName evidence="1">Uncharacterized protein</fullName>
    </submittedName>
</protein>
<name>A0A1I3ZZS6_9BACT</name>
<dbReference type="AlphaFoldDB" id="A0A1I3ZZS6"/>
<reference evidence="2" key="1">
    <citation type="submission" date="2016-10" db="EMBL/GenBank/DDBJ databases">
        <authorList>
            <person name="Varghese N."/>
            <person name="Submissions S."/>
        </authorList>
    </citation>
    <scope>NUCLEOTIDE SEQUENCE [LARGE SCALE GENOMIC DNA]</scope>
    <source>
        <strain evidence="2">DSM 5918</strain>
    </source>
</reference>
<evidence type="ECO:0000313" key="1">
    <source>
        <dbReference type="EMBL" id="SFK49191.1"/>
    </source>
</evidence>
<gene>
    <name evidence="1" type="ORF">SAMN04488082_12816</name>
</gene>
<sequence length="32" mass="3503">MFSGLILALGLCCVGLIVYSLNKEHGPDKHHH</sequence>
<evidence type="ECO:0000313" key="2">
    <source>
        <dbReference type="Proteomes" id="UP000198635"/>
    </source>
</evidence>
<dbReference type="Proteomes" id="UP000198635">
    <property type="component" value="Unassembled WGS sequence"/>
</dbReference>